<accession>A0A1I1ISU4</accession>
<sequence>MILKLMTLFFPTVGSFAYELGKAVGKLIAWLLN</sequence>
<keyword evidence="2" id="KW-1185">Reference proteome</keyword>
<evidence type="ECO:0000313" key="1">
    <source>
        <dbReference type="EMBL" id="SFC37388.1"/>
    </source>
</evidence>
<organism evidence="1 2">
    <name type="scientific">Flexibacter flexilis DSM 6793</name>
    <dbReference type="NCBI Taxonomy" id="927664"/>
    <lineage>
        <taxon>Bacteria</taxon>
        <taxon>Pseudomonadati</taxon>
        <taxon>Bacteroidota</taxon>
        <taxon>Cytophagia</taxon>
        <taxon>Cytophagales</taxon>
        <taxon>Flexibacteraceae</taxon>
        <taxon>Flexibacter</taxon>
    </lineage>
</organism>
<dbReference type="Proteomes" id="UP000199514">
    <property type="component" value="Unassembled WGS sequence"/>
</dbReference>
<gene>
    <name evidence="1" type="ORF">SAMN05421780_10521</name>
</gene>
<dbReference type="AlphaFoldDB" id="A0A1I1ISU4"/>
<evidence type="ECO:0000313" key="2">
    <source>
        <dbReference type="Proteomes" id="UP000199514"/>
    </source>
</evidence>
<name>A0A1I1ISU4_9BACT</name>
<reference evidence="1 2" key="1">
    <citation type="submission" date="2016-10" db="EMBL/GenBank/DDBJ databases">
        <authorList>
            <person name="de Groot N.N."/>
        </authorList>
    </citation>
    <scope>NUCLEOTIDE SEQUENCE [LARGE SCALE GENOMIC DNA]</scope>
    <source>
        <strain evidence="1 2">DSM 6793</strain>
    </source>
</reference>
<dbReference type="EMBL" id="FOLE01000005">
    <property type="protein sequence ID" value="SFC37388.1"/>
    <property type="molecule type" value="Genomic_DNA"/>
</dbReference>
<protein>
    <submittedName>
        <fullName evidence="1">Uncharacterized protein</fullName>
    </submittedName>
</protein>
<proteinExistence type="predicted"/>